<dbReference type="InterPro" id="IPR006214">
    <property type="entry name" value="Bax_inhibitor_1-related"/>
</dbReference>
<comment type="caution">
    <text evidence="6">The sequence shown here is derived from an EMBL/GenBank/DDBJ whole genome shotgun (WGS) entry which is preliminary data.</text>
</comment>
<keyword evidence="4 5" id="KW-0472">Membrane</keyword>
<keyword evidence="3 5" id="KW-1133">Transmembrane helix</keyword>
<evidence type="ECO:0000256" key="4">
    <source>
        <dbReference type="ARBA" id="ARBA00023136"/>
    </source>
</evidence>
<comment type="subcellular location">
    <subcellularLocation>
        <location evidence="1">Membrane</location>
        <topology evidence="1">Multi-pass membrane protein</topology>
    </subcellularLocation>
</comment>
<feature type="transmembrane region" description="Helical" evidence="5">
    <location>
        <begin position="32"/>
        <end position="52"/>
    </location>
</feature>
<feature type="transmembrane region" description="Helical" evidence="5">
    <location>
        <begin position="58"/>
        <end position="84"/>
    </location>
</feature>
<dbReference type="OrthoDB" id="7933078at2759"/>
<feature type="transmembrane region" description="Helical" evidence="5">
    <location>
        <begin position="130"/>
        <end position="148"/>
    </location>
</feature>
<organism evidence="6 7">
    <name type="scientific">Cuscuta europaea</name>
    <name type="common">European dodder</name>
    <dbReference type="NCBI Taxonomy" id="41803"/>
    <lineage>
        <taxon>Eukaryota</taxon>
        <taxon>Viridiplantae</taxon>
        <taxon>Streptophyta</taxon>
        <taxon>Embryophyta</taxon>
        <taxon>Tracheophyta</taxon>
        <taxon>Spermatophyta</taxon>
        <taxon>Magnoliopsida</taxon>
        <taxon>eudicotyledons</taxon>
        <taxon>Gunneridae</taxon>
        <taxon>Pentapetalae</taxon>
        <taxon>asterids</taxon>
        <taxon>lamiids</taxon>
        <taxon>Solanales</taxon>
        <taxon>Convolvulaceae</taxon>
        <taxon>Cuscuteae</taxon>
        <taxon>Cuscuta</taxon>
        <taxon>Cuscuta subgen. Cuscuta</taxon>
    </lineage>
</organism>
<feature type="transmembrane region" description="Helical" evidence="5">
    <location>
        <begin position="96"/>
        <end position="118"/>
    </location>
</feature>
<dbReference type="EMBL" id="CAMAPE010000045">
    <property type="protein sequence ID" value="CAH9104097.1"/>
    <property type="molecule type" value="Genomic_DNA"/>
</dbReference>
<name>A0A9P0ZI94_CUSEU</name>
<gene>
    <name evidence="6" type="ORF">CEURO_LOCUS16416</name>
</gene>
<evidence type="ECO:0000313" key="7">
    <source>
        <dbReference type="Proteomes" id="UP001152484"/>
    </source>
</evidence>
<evidence type="ECO:0000256" key="1">
    <source>
        <dbReference type="ARBA" id="ARBA00004141"/>
    </source>
</evidence>
<dbReference type="AlphaFoldDB" id="A0A9P0ZI94"/>
<accession>A0A9P0ZI94</accession>
<evidence type="ECO:0000256" key="5">
    <source>
        <dbReference type="SAM" id="Phobius"/>
    </source>
</evidence>
<dbReference type="GO" id="GO:0016020">
    <property type="term" value="C:membrane"/>
    <property type="evidence" value="ECO:0007669"/>
    <property type="project" value="UniProtKB-SubCell"/>
</dbReference>
<evidence type="ECO:0000313" key="6">
    <source>
        <dbReference type="EMBL" id="CAH9104097.1"/>
    </source>
</evidence>
<sequence>MESCSFGALYSRHGSYNWNGFYIQKMRKGMPIVIVAGAMAFAFLALMLYTFWAKKRSALFITLVLFPFLICSLLELMVLIGFGFIRVFAHMGSRQLMIYLIFWYLGALVSSGLIIVVINRLSTTSSHDYIEAACSLFIDTIALFFSIFQCSKQNR</sequence>
<dbReference type="Pfam" id="PF01027">
    <property type="entry name" value="Bax1-I"/>
    <property type="match status" value="1"/>
</dbReference>
<evidence type="ECO:0000256" key="2">
    <source>
        <dbReference type="ARBA" id="ARBA00022692"/>
    </source>
</evidence>
<keyword evidence="2 5" id="KW-0812">Transmembrane</keyword>
<proteinExistence type="predicted"/>
<keyword evidence="7" id="KW-1185">Reference proteome</keyword>
<dbReference type="Proteomes" id="UP001152484">
    <property type="component" value="Unassembled WGS sequence"/>
</dbReference>
<reference evidence="6" key="1">
    <citation type="submission" date="2022-07" db="EMBL/GenBank/DDBJ databases">
        <authorList>
            <person name="Macas J."/>
            <person name="Novak P."/>
            <person name="Neumann P."/>
        </authorList>
    </citation>
    <scope>NUCLEOTIDE SEQUENCE</scope>
</reference>
<evidence type="ECO:0000256" key="3">
    <source>
        <dbReference type="ARBA" id="ARBA00022989"/>
    </source>
</evidence>
<protein>
    <submittedName>
        <fullName evidence="6">Uncharacterized protein</fullName>
    </submittedName>
</protein>